<dbReference type="AlphaFoldDB" id="A0A561DWV7"/>
<protein>
    <submittedName>
        <fullName evidence="1">Uncharacterized protein</fullName>
    </submittedName>
</protein>
<organism evidence="1 2">
    <name type="scientific">Rudaeicoccus suwonensis</name>
    <dbReference type="NCBI Taxonomy" id="657409"/>
    <lineage>
        <taxon>Bacteria</taxon>
        <taxon>Bacillati</taxon>
        <taxon>Actinomycetota</taxon>
        <taxon>Actinomycetes</taxon>
        <taxon>Micrococcales</taxon>
        <taxon>Dermacoccaceae</taxon>
        <taxon>Rudaeicoccus</taxon>
    </lineage>
</organism>
<evidence type="ECO:0000313" key="2">
    <source>
        <dbReference type="Proteomes" id="UP000318297"/>
    </source>
</evidence>
<comment type="caution">
    <text evidence="1">The sequence shown here is derived from an EMBL/GenBank/DDBJ whole genome shotgun (WGS) entry which is preliminary data.</text>
</comment>
<keyword evidence="2" id="KW-1185">Reference proteome</keyword>
<gene>
    <name evidence="1" type="ORF">BKA23_3210</name>
</gene>
<reference evidence="1 2" key="1">
    <citation type="submission" date="2019-06" db="EMBL/GenBank/DDBJ databases">
        <title>Sequencing the genomes of 1000 actinobacteria strains.</title>
        <authorList>
            <person name="Klenk H.-P."/>
        </authorList>
    </citation>
    <scope>NUCLEOTIDE SEQUENCE [LARGE SCALE GENOMIC DNA]</scope>
    <source>
        <strain evidence="1 2">DSM 19560</strain>
    </source>
</reference>
<proteinExistence type="predicted"/>
<dbReference type="EMBL" id="VIVQ01000004">
    <property type="protein sequence ID" value="TWE07843.1"/>
    <property type="molecule type" value="Genomic_DNA"/>
</dbReference>
<evidence type="ECO:0000313" key="1">
    <source>
        <dbReference type="EMBL" id="TWE07843.1"/>
    </source>
</evidence>
<name>A0A561DWV7_9MICO</name>
<accession>A0A561DWV7</accession>
<dbReference type="Proteomes" id="UP000318297">
    <property type="component" value="Unassembled WGS sequence"/>
</dbReference>
<sequence length="56" mass="5998">MYEPARTKGGKSVDAFSIVFRILADGVAGQNGLQRVGYLRFLGDPNCGARISITLP</sequence>